<dbReference type="RefSeq" id="XP_027619919.1">
    <property type="nucleotide sequence ID" value="XM_027764118.1"/>
</dbReference>
<keyword evidence="5" id="KW-1185">Reference proteome</keyword>
<accession>A0A401H3I9</accession>
<dbReference type="Proteomes" id="UP000287166">
    <property type="component" value="Unassembled WGS sequence"/>
</dbReference>
<reference evidence="4 5" key="1">
    <citation type="journal article" date="2018" name="Sci. Rep.">
        <title>Genome sequence of the cauliflower mushroom Sparassis crispa (Hanabiratake) and its association with beneficial usage.</title>
        <authorList>
            <person name="Kiyama R."/>
            <person name="Furutani Y."/>
            <person name="Kawaguchi K."/>
            <person name="Nakanishi T."/>
        </authorList>
    </citation>
    <scope>NUCLEOTIDE SEQUENCE [LARGE SCALE GENOMIC DNA]</scope>
</reference>
<name>A0A401H3I9_9APHY</name>
<evidence type="ECO:0000313" key="5">
    <source>
        <dbReference type="Proteomes" id="UP000287166"/>
    </source>
</evidence>
<dbReference type="OrthoDB" id="429813at2759"/>
<proteinExistence type="predicted"/>
<keyword evidence="1" id="KW-0596">Phosphopantetheine</keyword>
<dbReference type="InParanoid" id="A0A401H3I9"/>
<dbReference type="Pfam" id="PF07993">
    <property type="entry name" value="NAD_binding_4"/>
    <property type="match status" value="1"/>
</dbReference>
<protein>
    <recommendedName>
        <fullName evidence="3">Thioester reductase (TE) domain-containing protein</fullName>
    </recommendedName>
</protein>
<dbReference type="AlphaFoldDB" id="A0A401H3I9"/>
<dbReference type="EMBL" id="BFAD01000015">
    <property type="protein sequence ID" value="GBE89006.1"/>
    <property type="molecule type" value="Genomic_DNA"/>
</dbReference>
<dbReference type="InterPro" id="IPR013120">
    <property type="entry name" value="FAR_NAD-bd"/>
</dbReference>
<evidence type="ECO:0000313" key="4">
    <source>
        <dbReference type="EMBL" id="GBE89006.1"/>
    </source>
</evidence>
<dbReference type="PANTHER" id="PTHR44845:SF1">
    <property type="entry name" value="L-2-AMINOADIPATE REDUCTASE"/>
    <property type="match status" value="1"/>
</dbReference>
<sequence length="359" mass="39262">MTSSSKDVTGSVQIFLRASFCLYSLLDFSLQATWIRNTVIHAIRSSTTASVHNIPHNLIYMHPSIGALSDFVFHLVSTGKKAGSASHTETKAKEMHNMVKKYAATISFAKRFDGGKYVAVQDGKTILVTGTTGRLGCHLLSQLLQRPDVIRVYALNRDSQGSDVALRARQQEAFKTWGLDVGLLDSEKLMLMASELPKRYMGLSKERYDEIRDSVTAIIHNAWRVNFNLSLSSFEPLITGVCNLINLSAGSPSFAGPRILFVNSIGVLRKPILDPKVAMGAGYSESKWVADGDTLNGGWNTKEWVDALVSAAQALGCMPSLEEIVAWLPVDIVTSALLDMVSSKIVEPVLNLVHPRPVT</sequence>
<feature type="domain" description="Thioester reductase (TE)" evidence="3">
    <location>
        <begin position="128"/>
        <end position="250"/>
    </location>
</feature>
<evidence type="ECO:0000256" key="1">
    <source>
        <dbReference type="ARBA" id="ARBA00022450"/>
    </source>
</evidence>
<evidence type="ECO:0000256" key="2">
    <source>
        <dbReference type="ARBA" id="ARBA00022553"/>
    </source>
</evidence>
<keyword evidence="2" id="KW-0597">Phosphoprotein</keyword>
<dbReference type="STRING" id="139825.A0A401H3I9"/>
<dbReference type="GeneID" id="38785923"/>
<evidence type="ECO:0000259" key="3">
    <source>
        <dbReference type="Pfam" id="PF07993"/>
    </source>
</evidence>
<organism evidence="4 5">
    <name type="scientific">Sparassis crispa</name>
    <dbReference type="NCBI Taxonomy" id="139825"/>
    <lineage>
        <taxon>Eukaryota</taxon>
        <taxon>Fungi</taxon>
        <taxon>Dikarya</taxon>
        <taxon>Basidiomycota</taxon>
        <taxon>Agaricomycotina</taxon>
        <taxon>Agaricomycetes</taxon>
        <taxon>Polyporales</taxon>
        <taxon>Sparassidaceae</taxon>
        <taxon>Sparassis</taxon>
    </lineage>
</organism>
<gene>
    <name evidence="4" type="ORF">SCP_1500080</name>
</gene>
<dbReference type="Gene3D" id="3.40.50.720">
    <property type="entry name" value="NAD(P)-binding Rossmann-like Domain"/>
    <property type="match status" value="1"/>
</dbReference>
<dbReference type="PANTHER" id="PTHR44845">
    <property type="entry name" value="CARRIER DOMAIN-CONTAINING PROTEIN"/>
    <property type="match status" value="1"/>
</dbReference>
<comment type="caution">
    <text evidence="4">The sequence shown here is derived from an EMBL/GenBank/DDBJ whole genome shotgun (WGS) entry which is preliminary data.</text>
</comment>
<dbReference type="InterPro" id="IPR036291">
    <property type="entry name" value="NAD(P)-bd_dom_sf"/>
</dbReference>
<dbReference type="SUPFAM" id="SSF51735">
    <property type="entry name" value="NAD(P)-binding Rossmann-fold domains"/>
    <property type="match status" value="1"/>
</dbReference>